<dbReference type="PANTHER" id="PTHR21555">
    <property type="entry name" value="SPECIFICALLY ANDROGEN-REGULATED GENE PROTEIN"/>
    <property type="match status" value="1"/>
</dbReference>
<evidence type="ECO:0000313" key="2">
    <source>
        <dbReference type="EMBL" id="KAG5282712.1"/>
    </source>
</evidence>
<protein>
    <submittedName>
        <fullName evidence="2">Uncharacterized protein</fullName>
    </submittedName>
</protein>
<keyword evidence="3" id="KW-1185">Reference proteome</keyword>
<dbReference type="Pfam" id="PF15385">
    <property type="entry name" value="SARG"/>
    <property type="match status" value="3"/>
</dbReference>
<feature type="compositionally biased region" description="Low complexity" evidence="1">
    <location>
        <begin position="450"/>
        <end position="461"/>
    </location>
</feature>
<feature type="compositionally biased region" description="Low complexity" evidence="1">
    <location>
        <begin position="133"/>
        <end position="144"/>
    </location>
</feature>
<feature type="compositionally biased region" description="Acidic residues" evidence="1">
    <location>
        <begin position="64"/>
        <end position="75"/>
    </location>
</feature>
<feature type="compositionally biased region" description="Pro residues" evidence="1">
    <location>
        <begin position="462"/>
        <end position="474"/>
    </location>
</feature>
<sequence length="777" mass="80876">MSKSDTWPGGVAMETVISKDSAGSYDSVISMDSNHSDDSLMYFAPDVRASLMFLEETIESLELEEDSGLSNDELDPYTPTPTHTDKVTICLPTHTRMEDVSRCHDDPNQVMGKNHKPSMSYMVPTPLLLANGPSLLRSRLPSSSAADHKPTPTPTPPTTGTAVAKHAGPEAVAMDKLITVPAAVSTSGHSAAADPVEIDISKVMPAGLEVTSTKLITDAFELPTDKAVDSPELIGDERTTDAAGRPVSTHTSDPDQLISANLAGGPTTHQMPVEVPTDTTLTTTPACASAVGISEDATSATPVEDAPKAPQVAGVAPPGGGMEFIPPPMAFMDEPAEDSDSETPVPSDINLADIPAPAVPAEDAPNPAFPASDIPAPVIPSPDVLTQDANDASFSASGIRPPVMSSPDVPARVTFDAMLPDIVIPPPEIATPNSPDPPDNPIPVIPSPDIPALVIPTIDIPAPDPPSAVPPSQTPPNESETANGAAGGAGGVESVGPASQRGPLSYSELEKLRKKASMKKAPGSVPVVHIRRPASPAHPAPAQSSPTAEGLPRPPQEYCDAKSPPTVAPKPKKLPSNIVLNPHRLADPVSGPLISPDRVLMDPQKVHMEALRKLGLLKGDEPDSRAASGHSLSPRSRRSWAPPSGPLPTPEVTAQPALPSLRPPAADTPSPKLSPAPQRKTVQVRLAPRQVPSGSDEGGQGVAETPVGGNEDEQDDLDIPDHLPPSPPAAHAHTHTHTHTSPNSSAPRPHGISVQISPLSNEEDRREALRKLGLLKD</sequence>
<organism evidence="2 3">
    <name type="scientific">Alosa alosa</name>
    <name type="common">allis shad</name>
    <dbReference type="NCBI Taxonomy" id="278164"/>
    <lineage>
        <taxon>Eukaryota</taxon>
        <taxon>Metazoa</taxon>
        <taxon>Chordata</taxon>
        <taxon>Craniata</taxon>
        <taxon>Vertebrata</taxon>
        <taxon>Euteleostomi</taxon>
        <taxon>Actinopterygii</taxon>
        <taxon>Neopterygii</taxon>
        <taxon>Teleostei</taxon>
        <taxon>Clupei</taxon>
        <taxon>Clupeiformes</taxon>
        <taxon>Clupeoidei</taxon>
        <taxon>Clupeidae</taxon>
        <taxon>Alosa</taxon>
    </lineage>
</organism>
<feature type="region of interest" description="Disordered" evidence="1">
    <location>
        <begin position="614"/>
        <end position="765"/>
    </location>
</feature>
<proteinExistence type="predicted"/>
<dbReference type="Proteomes" id="UP000823561">
    <property type="component" value="Chromosome 4"/>
</dbReference>
<dbReference type="EMBL" id="JADWDJ010000004">
    <property type="protein sequence ID" value="KAG5282712.1"/>
    <property type="molecule type" value="Genomic_DNA"/>
</dbReference>
<feature type="compositionally biased region" description="Low complexity" evidence="1">
    <location>
        <begin position="631"/>
        <end position="642"/>
    </location>
</feature>
<name>A0AAV6HAX9_9TELE</name>
<evidence type="ECO:0000313" key="3">
    <source>
        <dbReference type="Proteomes" id="UP000823561"/>
    </source>
</evidence>
<feature type="compositionally biased region" description="Low complexity" evidence="1">
    <location>
        <begin position="533"/>
        <end position="548"/>
    </location>
</feature>
<dbReference type="InterPro" id="IPR026152">
    <property type="entry name" value="SARG"/>
</dbReference>
<feature type="region of interest" description="Disordered" evidence="1">
    <location>
        <begin position="64"/>
        <end position="86"/>
    </location>
</feature>
<feature type="region of interest" description="Disordered" evidence="1">
    <location>
        <begin position="133"/>
        <end position="164"/>
    </location>
</feature>
<dbReference type="PRINTS" id="PR01217">
    <property type="entry name" value="PRICHEXTENSN"/>
</dbReference>
<feature type="region of interest" description="Disordered" evidence="1">
    <location>
        <begin position="426"/>
        <end position="597"/>
    </location>
</feature>
<evidence type="ECO:0000256" key="1">
    <source>
        <dbReference type="SAM" id="MobiDB-lite"/>
    </source>
</evidence>
<reference evidence="2" key="1">
    <citation type="submission" date="2020-10" db="EMBL/GenBank/DDBJ databases">
        <title>Chromosome-scale genome assembly of the Allis shad, Alosa alosa.</title>
        <authorList>
            <person name="Margot Z."/>
            <person name="Christophe K."/>
            <person name="Cabau C."/>
            <person name="Louis A."/>
            <person name="Berthelot C."/>
            <person name="Parey E."/>
            <person name="Roest Crollius H."/>
            <person name="Montfort J."/>
            <person name="Robinson-Rechavi M."/>
            <person name="Bucao C."/>
            <person name="Bouchez O."/>
            <person name="Gislard M."/>
            <person name="Lluch J."/>
            <person name="Milhes M."/>
            <person name="Lampietro C."/>
            <person name="Lopez Roques C."/>
            <person name="Donnadieu C."/>
            <person name="Braasch I."/>
            <person name="Desvignes T."/>
            <person name="Postlethwait J."/>
            <person name="Bobe J."/>
            <person name="Guiguen Y."/>
        </authorList>
    </citation>
    <scope>NUCLEOTIDE SEQUENCE</scope>
    <source>
        <strain evidence="2">M-15738</strain>
        <tissue evidence="2">Blood</tissue>
    </source>
</reference>
<comment type="caution">
    <text evidence="2">The sequence shown here is derived from an EMBL/GenBank/DDBJ whole genome shotgun (WGS) entry which is preliminary data.</text>
</comment>
<gene>
    <name evidence="2" type="ORF">AALO_G00059030</name>
</gene>
<accession>A0AAV6HAX9</accession>
<feature type="compositionally biased region" description="Basic and acidic residues" evidence="1">
    <location>
        <begin position="614"/>
        <end position="624"/>
    </location>
</feature>
<dbReference type="PANTHER" id="PTHR21555:SF0">
    <property type="entry name" value="SPECIFICALLY ANDROGEN-REGULATED GENE PROTEIN"/>
    <property type="match status" value="1"/>
</dbReference>
<feature type="compositionally biased region" description="Pro residues" evidence="1">
    <location>
        <begin position="426"/>
        <end position="449"/>
    </location>
</feature>
<dbReference type="AlphaFoldDB" id="A0AAV6HAX9"/>